<sequence>MLLHLFMVLLAVIGTQVSAAAASRGVAGLVAAGYEMIDIQWKVVPVPGGQPVHLNGTVQDIIAKLTKLNPNWETDHKKYLANDTAADVEKRESTQTGVKKIKDEGRWDPDPCKGMDSECDAYDIMDGVDYLNKVPGEPGEGPGPRQCGRVSCSWDSAIYWCNNNKEAVTLGSYKWIANGASYICTQCAHWDGIERAVSGEAFNSNDWSVVVMYDIC</sequence>
<proteinExistence type="predicted"/>
<evidence type="ECO:0000313" key="2">
    <source>
        <dbReference type="EMBL" id="KAE9993326.1"/>
    </source>
</evidence>
<name>A0A8H3ZIP7_VENIN</name>
<feature type="signal peptide" evidence="1">
    <location>
        <begin position="1"/>
        <end position="19"/>
    </location>
</feature>
<evidence type="ECO:0000313" key="3">
    <source>
        <dbReference type="Proteomes" id="UP000490939"/>
    </source>
</evidence>
<gene>
    <name evidence="2" type="ORF">EG327_005520</name>
</gene>
<dbReference type="PANTHER" id="PTHR35605:SF1">
    <property type="entry name" value="ECP2 EFFECTOR PROTEIN DOMAIN-CONTAINING PROTEIN-RELATED"/>
    <property type="match status" value="1"/>
</dbReference>
<dbReference type="PANTHER" id="PTHR35605">
    <property type="entry name" value="ECP2 EFFECTOR PROTEIN DOMAIN-CONTAINING PROTEIN-RELATED"/>
    <property type="match status" value="1"/>
</dbReference>
<dbReference type="EMBL" id="WNWR01000032">
    <property type="protein sequence ID" value="KAE9993326.1"/>
    <property type="molecule type" value="Genomic_DNA"/>
</dbReference>
<accession>A0A8H3ZIP7</accession>
<dbReference type="AlphaFoldDB" id="A0A8H3ZIP7"/>
<feature type="chain" id="PRO_5034500273" evidence="1">
    <location>
        <begin position="20"/>
        <end position="216"/>
    </location>
</feature>
<organism evidence="2 3">
    <name type="scientific">Venturia inaequalis</name>
    <name type="common">Apple scab fungus</name>
    <dbReference type="NCBI Taxonomy" id="5025"/>
    <lineage>
        <taxon>Eukaryota</taxon>
        <taxon>Fungi</taxon>
        <taxon>Dikarya</taxon>
        <taxon>Ascomycota</taxon>
        <taxon>Pezizomycotina</taxon>
        <taxon>Dothideomycetes</taxon>
        <taxon>Pleosporomycetidae</taxon>
        <taxon>Venturiales</taxon>
        <taxon>Venturiaceae</taxon>
        <taxon>Venturia</taxon>
    </lineage>
</organism>
<dbReference type="OrthoDB" id="3552888at2759"/>
<protein>
    <submittedName>
        <fullName evidence="2">Uncharacterized protein</fullName>
    </submittedName>
</protein>
<evidence type="ECO:0000256" key="1">
    <source>
        <dbReference type="SAM" id="SignalP"/>
    </source>
</evidence>
<comment type="caution">
    <text evidence="2">The sequence shown here is derived from an EMBL/GenBank/DDBJ whole genome shotgun (WGS) entry which is preliminary data.</text>
</comment>
<keyword evidence="3" id="KW-1185">Reference proteome</keyword>
<keyword evidence="1" id="KW-0732">Signal</keyword>
<dbReference type="Proteomes" id="UP000490939">
    <property type="component" value="Unassembled WGS sequence"/>
</dbReference>
<reference evidence="2 3" key="1">
    <citation type="submission" date="2019-07" db="EMBL/GenBank/DDBJ databases">
        <title>Venturia inaequalis Genome Resource.</title>
        <authorList>
            <person name="Lichtner F.J."/>
        </authorList>
    </citation>
    <scope>NUCLEOTIDE SEQUENCE [LARGE SCALE GENOMIC DNA]</scope>
    <source>
        <strain evidence="2 3">DMI_063113</strain>
    </source>
</reference>